<name>A0A9N9DBZ4_9GLOM</name>
<protein>
    <submittedName>
        <fullName evidence="1">11697_t:CDS:1</fullName>
    </submittedName>
</protein>
<dbReference type="EMBL" id="CAJVPS010007187">
    <property type="protein sequence ID" value="CAG8632701.1"/>
    <property type="molecule type" value="Genomic_DNA"/>
</dbReference>
<feature type="non-terminal residue" evidence="1">
    <location>
        <position position="1"/>
    </location>
</feature>
<accession>A0A9N9DBZ4</accession>
<dbReference type="Proteomes" id="UP000789508">
    <property type="component" value="Unassembled WGS sequence"/>
</dbReference>
<dbReference type="AlphaFoldDB" id="A0A9N9DBZ4"/>
<comment type="caution">
    <text evidence="1">The sequence shown here is derived from an EMBL/GenBank/DDBJ whole genome shotgun (WGS) entry which is preliminary data.</text>
</comment>
<evidence type="ECO:0000313" key="2">
    <source>
        <dbReference type="Proteomes" id="UP000789508"/>
    </source>
</evidence>
<gene>
    <name evidence="1" type="ORF">ALEPTO_LOCUS9424</name>
</gene>
<organism evidence="1 2">
    <name type="scientific">Ambispora leptoticha</name>
    <dbReference type="NCBI Taxonomy" id="144679"/>
    <lineage>
        <taxon>Eukaryota</taxon>
        <taxon>Fungi</taxon>
        <taxon>Fungi incertae sedis</taxon>
        <taxon>Mucoromycota</taxon>
        <taxon>Glomeromycotina</taxon>
        <taxon>Glomeromycetes</taxon>
        <taxon>Archaeosporales</taxon>
        <taxon>Ambisporaceae</taxon>
        <taxon>Ambispora</taxon>
    </lineage>
</organism>
<keyword evidence="2" id="KW-1185">Reference proteome</keyword>
<evidence type="ECO:0000313" key="1">
    <source>
        <dbReference type="EMBL" id="CAG8632701.1"/>
    </source>
</evidence>
<sequence>DALVPSETACFDSSPGRRRGSAFDIVKSQNTKIKAISMSFW</sequence>
<reference evidence="1" key="1">
    <citation type="submission" date="2021-06" db="EMBL/GenBank/DDBJ databases">
        <authorList>
            <person name="Kallberg Y."/>
            <person name="Tangrot J."/>
            <person name="Rosling A."/>
        </authorList>
    </citation>
    <scope>NUCLEOTIDE SEQUENCE</scope>
    <source>
        <strain evidence="1">FL130A</strain>
    </source>
</reference>
<proteinExistence type="predicted"/>